<reference evidence="1" key="1">
    <citation type="submission" date="2023-04" db="EMBL/GenBank/DDBJ databases">
        <title>Candida boidinii NBRC 1967.</title>
        <authorList>
            <person name="Ichikawa N."/>
            <person name="Sato H."/>
            <person name="Tonouchi N."/>
        </authorList>
    </citation>
    <scope>NUCLEOTIDE SEQUENCE</scope>
    <source>
        <strain evidence="1">NBRC 1967</strain>
    </source>
</reference>
<gene>
    <name evidence="1" type="ORF">Cboi01_000151900</name>
</gene>
<sequence>MNFMGCKTQKDLISICKKIIPPLSPNLYKGQAGRIAVIGGCEDYTGAPFFSAHSASMLGCDLTHVICESNAATVIKSYTPDLMVHPYLKDTNSYNQWKLKEILLNSSSSSSSSSPSSSPSSSDINDIEPFIKSQVLPKIQLLLERIHVVVIGPGFGRDPIMLKTLELIINELKKSDKPIILDADALYLLSIHPNIIKNYSNCIITPNIVEFKRICNSINIEFEINEFLNNLNNEKLIELLQLVSLKLGNITILLKGLNDYIVTNNSDNNKLLIINDNIGSFKRVGGQGDTLTGLISCLWAWGSYTYKNQLFPQSKLNPILNDEQIKMISCFGGSLLTRNSANLAFKDYGRSLQTSDIHKYINKSYNQFFN</sequence>
<evidence type="ECO:0000313" key="2">
    <source>
        <dbReference type="Proteomes" id="UP001165101"/>
    </source>
</evidence>
<organism evidence="1 2">
    <name type="scientific">Candida boidinii</name>
    <name type="common">Yeast</name>
    <dbReference type="NCBI Taxonomy" id="5477"/>
    <lineage>
        <taxon>Eukaryota</taxon>
        <taxon>Fungi</taxon>
        <taxon>Dikarya</taxon>
        <taxon>Ascomycota</taxon>
        <taxon>Saccharomycotina</taxon>
        <taxon>Pichiomycetes</taxon>
        <taxon>Pichiales</taxon>
        <taxon>Pichiaceae</taxon>
        <taxon>Ogataea</taxon>
        <taxon>Ogataea/Candida clade</taxon>
    </lineage>
</organism>
<name>A0ACB5TJS5_CANBO</name>
<proteinExistence type="predicted"/>
<dbReference type="Proteomes" id="UP001165101">
    <property type="component" value="Unassembled WGS sequence"/>
</dbReference>
<dbReference type="EMBL" id="BSXV01000574">
    <property type="protein sequence ID" value="GME89703.1"/>
    <property type="molecule type" value="Genomic_DNA"/>
</dbReference>
<comment type="caution">
    <text evidence="1">The sequence shown here is derived from an EMBL/GenBank/DDBJ whole genome shotgun (WGS) entry which is preliminary data.</text>
</comment>
<protein>
    <submittedName>
        <fullName evidence="1">Unnamed protein product</fullName>
    </submittedName>
</protein>
<evidence type="ECO:0000313" key="1">
    <source>
        <dbReference type="EMBL" id="GME89703.1"/>
    </source>
</evidence>
<keyword evidence="2" id="KW-1185">Reference proteome</keyword>
<accession>A0ACB5TJS5</accession>